<gene>
    <name evidence="1" type="ORF">F8M41_001557</name>
</gene>
<protein>
    <submittedName>
        <fullName evidence="1">Uncharacterized protein</fullName>
    </submittedName>
</protein>
<dbReference type="EMBL" id="WTPW01001121">
    <property type="protein sequence ID" value="KAF0454728.1"/>
    <property type="molecule type" value="Genomic_DNA"/>
</dbReference>
<comment type="caution">
    <text evidence="1">The sequence shown here is derived from an EMBL/GenBank/DDBJ whole genome shotgun (WGS) entry which is preliminary data.</text>
</comment>
<reference evidence="1 2" key="1">
    <citation type="journal article" date="2019" name="Environ. Microbiol.">
        <title>At the nexus of three kingdoms: the genome of the mycorrhizal fungus Gigaspora margarita provides insights into plant, endobacterial and fungal interactions.</title>
        <authorList>
            <person name="Venice F."/>
            <person name="Ghignone S."/>
            <person name="Salvioli di Fossalunga A."/>
            <person name="Amselem J."/>
            <person name="Novero M."/>
            <person name="Xianan X."/>
            <person name="Sedzielewska Toro K."/>
            <person name="Morin E."/>
            <person name="Lipzen A."/>
            <person name="Grigoriev I.V."/>
            <person name="Henrissat B."/>
            <person name="Martin F.M."/>
            <person name="Bonfante P."/>
        </authorList>
    </citation>
    <scope>NUCLEOTIDE SEQUENCE [LARGE SCALE GENOMIC DNA]</scope>
    <source>
        <strain evidence="1 2">BEG34</strain>
    </source>
</reference>
<evidence type="ECO:0000313" key="2">
    <source>
        <dbReference type="Proteomes" id="UP000439903"/>
    </source>
</evidence>
<proteinExistence type="predicted"/>
<evidence type="ECO:0000313" key="1">
    <source>
        <dbReference type="EMBL" id="KAF0454728.1"/>
    </source>
</evidence>
<name>A0A8H4A8Z3_GIGMA</name>
<dbReference type="AlphaFoldDB" id="A0A8H4A8Z3"/>
<keyword evidence="2" id="KW-1185">Reference proteome</keyword>
<dbReference type="Proteomes" id="UP000439903">
    <property type="component" value="Unassembled WGS sequence"/>
</dbReference>
<sequence>MQQVEIINAIIKTTLTSKTGLCELRAKIAEALWYNLTLIPKENMNINFIHEQRECNFSKDLDDFPAMNISEVLDLFTLPIKETWEVIRYGTVSKVASFYILMISRHWYTDNNYSKSYESLKSEPSISYQDARAILVSNSILNLSSTYHNLDFDN</sequence>
<accession>A0A8H4A8Z3</accession>
<organism evidence="1 2">
    <name type="scientific">Gigaspora margarita</name>
    <dbReference type="NCBI Taxonomy" id="4874"/>
    <lineage>
        <taxon>Eukaryota</taxon>
        <taxon>Fungi</taxon>
        <taxon>Fungi incertae sedis</taxon>
        <taxon>Mucoromycota</taxon>
        <taxon>Glomeromycotina</taxon>
        <taxon>Glomeromycetes</taxon>
        <taxon>Diversisporales</taxon>
        <taxon>Gigasporaceae</taxon>
        <taxon>Gigaspora</taxon>
    </lineage>
</organism>